<protein>
    <submittedName>
        <fullName evidence="1">Nucleotidyl transferase AbiEii/AbiGii toxin family protein</fullName>
    </submittedName>
</protein>
<proteinExistence type="predicted"/>
<evidence type="ECO:0000313" key="1">
    <source>
        <dbReference type="EMBL" id="MDV4315651.1"/>
    </source>
</evidence>
<dbReference type="GO" id="GO:0016740">
    <property type="term" value="F:transferase activity"/>
    <property type="evidence" value="ECO:0007669"/>
    <property type="project" value="UniProtKB-KW"/>
</dbReference>
<dbReference type="Pfam" id="PF08843">
    <property type="entry name" value="AbiEii"/>
    <property type="match status" value="1"/>
</dbReference>
<dbReference type="InterPro" id="IPR014942">
    <property type="entry name" value="AbiEii"/>
</dbReference>
<name>A0AAW8Z0I9_9GAMM</name>
<dbReference type="Proteomes" id="UP001284654">
    <property type="component" value="Unassembled WGS sequence"/>
</dbReference>
<accession>A0AAW8Z0I9</accession>
<organism evidence="1 2">
    <name type="scientific">Acinetobacter indicus</name>
    <dbReference type="NCBI Taxonomy" id="756892"/>
    <lineage>
        <taxon>Bacteria</taxon>
        <taxon>Pseudomonadati</taxon>
        <taxon>Pseudomonadota</taxon>
        <taxon>Gammaproteobacteria</taxon>
        <taxon>Moraxellales</taxon>
        <taxon>Moraxellaceae</taxon>
        <taxon>Acinetobacter</taxon>
    </lineage>
</organism>
<keyword evidence="1" id="KW-0808">Transferase</keyword>
<dbReference type="EMBL" id="JAWJYY010000001">
    <property type="protein sequence ID" value="MDV4315651.1"/>
    <property type="molecule type" value="Genomic_DNA"/>
</dbReference>
<sequence length="353" mass="40780">MPEKFLHLSEKDQAEILRYFMSVQPYREMAIAEKDVWVCWVLKQLFEMPHKLDMAFKGGTSLSKVFNLIDRFSEDIDITLDYRQFEAAKSLNLDEGQTAPDSLGSSARRRMNESLKGEVRSYVEDVVAPYLREQLKILPRGDVFQVNVSEEGDCINFVYPSVVERDGQKPYMLEYVLIEFGGRNIINPNAIHLVKPYLADAIEEFEFPSSNVTVLSPMRTFWEKATLIHVECHRGVRQSAERLSRHWFDLMALSKHEIGREAIQDVLLLKDVVRLKNIFFNASYTHYDQCLQGNFLLLPNAEGMQQLETDYHQMLEANYLNDTAITFKQIIAATKQTQDVINLSIKEYMASVA</sequence>
<evidence type="ECO:0000313" key="2">
    <source>
        <dbReference type="Proteomes" id="UP001284654"/>
    </source>
</evidence>
<dbReference type="Gene3D" id="3.10.450.620">
    <property type="entry name" value="JHP933, nucleotidyltransferase-like core domain"/>
    <property type="match status" value="1"/>
</dbReference>
<dbReference type="RefSeq" id="WP_253167329.1">
    <property type="nucleotide sequence ID" value="NZ_JAMXXI010000005.1"/>
</dbReference>
<reference evidence="1" key="1">
    <citation type="submission" date="2023-10" db="EMBL/GenBank/DDBJ databases">
        <authorList>
            <person name="Sykes E.M.E."/>
            <person name="Khan I.U.H."/>
            <person name="Kumar A."/>
        </authorList>
    </citation>
    <scope>NUCLEOTIDE SEQUENCE</scope>
    <source>
        <strain evidence="1">IK5</strain>
    </source>
</reference>
<gene>
    <name evidence="1" type="ORF">MSG88_07695</name>
</gene>
<comment type="caution">
    <text evidence="1">The sequence shown here is derived from an EMBL/GenBank/DDBJ whole genome shotgun (WGS) entry which is preliminary data.</text>
</comment>
<dbReference type="AlphaFoldDB" id="A0AAW8Z0I9"/>